<name>A0A846H2A6_9CYAN</name>
<protein>
    <submittedName>
        <fullName evidence="1">Uncharacterized protein</fullName>
    </submittedName>
</protein>
<comment type="caution">
    <text evidence="1">The sequence shown here is derived from an EMBL/GenBank/DDBJ whole genome shotgun (WGS) entry which is preliminary data.</text>
</comment>
<dbReference type="AlphaFoldDB" id="A0A846H2A6"/>
<gene>
    <name evidence="1" type="ORF">PI95_001440</name>
</gene>
<dbReference type="InterPro" id="IPR046501">
    <property type="entry name" value="DUF6679"/>
</dbReference>
<dbReference type="RefSeq" id="WP_039748697.1">
    <property type="nucleotide sequence ID" value="NZ_JTCM02000002.1"/>
</dbReference>
<evidence type="ECO:0000313" key="1">
    <source>
        <dbReference type="EMBL" id="NEU71278.1"/>
    </source>
</evidence>
<sequence length="93" mass="11110">MENKLRELIGQPNVWLFVKSSNGWLKNVEILDVSQETVTFRYENESDKERRLWEKTTRIKNVTEIEVRLLAIPKSDGEVQEMKNRLSQIFEKE</sequence>
<proteinExistence type="predicted"/>
<accession>A0A846H2A6</accession>
<reference evidence="1 2" key="1">
    <citation type="journal article" date="2015" name="Genome Announc.">
        <title>Draft Genome Sequence of Cyanobacterium Hassallia byssoidea Strain VB512170, Isolated from Monuments in India.</title>
        <authorList>
            <person name="Singh D."/>
            <person name="Chandrababunaidu M.M."/>
            <person name="Panda A."/>
            <person name="Sen D."/>
            <person name="Bhattacharyya S."/>
            <person name="Adhikary S.P."/>
            <person name="Tripathy S."/>
        </authorList>
    </citation>
    <scope>NUCLEOTIDE SEQUENCE [LARGE SCALE GENOMIC DNA]</scope>
    <source>
        <strain evidence="1 2">VB512170</strain>
    </source>
</reference>
<keyword evidence="2" id="KW-1185">Reference proteome</keyword>
<dbReference type="EMBL" id="JTCM02000002">
    <property type="protein sequence ID" value="NEU71278.1"/>
    <property type="molecule type" value="Genomic_DNA"/>
</dbReference>
<evidence type="ECO:0000313" key="2">
    <source>
        <dbReference type="Proteomes" id="UP000031549"/>
    </source>
</evidence>
<dbReference type="Pfam" id="PF20384">
    <property type="entry name" value="DUF6679"/>
    <property type="match status" value="1"/>
</dbReference>
<dbReference type="Proteomes" id="UP000031549">
    <property type="component" value="Unassembled WGS sequence"/>
</dbReference>
<organism evidence="1 2">
    <name type="scientific">Hassallia byssoidea VB512170</name>
    <dbReference type="NCBI Taxonomy" id="1304833"/>
    <lineage>
        <taxon>Bacteria</taxon>
        <taxon>Bacillati</taxon>
        <taxon>Cyanobacteriota</taxon>
        <taxon>Cyanophyceae</taxon>
        <taxon>Nostocales</taxon>
        <taxon>Tolypothrichaceae</taxon>
        <taxon>Hassallia</taxon>
    </lineage>
</organism>